<dbReference type="Pfam" id="PF13302">
    <property type="entry name" value="Acetyltransf_3"/>
    <property type="match status" value="1"/>
</dbReference>
<dbReference type="InterPro" id="IPR016181">
    <property type="entry name" value="Acyl_CoA_acyltransferase"/>
</dbReference>
<dbReference type="OrthoDB" id="4072826at2759"/>
<dbReference type="OMA" id="WIENYAI"/>
<dbReference type="InterPro" id="IPR000182">
    <property type="entry name" value="GNAT_dom"/>
</dbReference>
<dbReference type="PANTHER" id="PTHR43792">
    <property type="entry name" value="GNAT FAMILY, PUTATIVE (AFU_ORTHOLOGUE AFUA_3G00765)-RELATED-RELATED"/>
    <property type="match status" value="1"/>
</dbReference>
<feature type="domain" description="N-acetyltransferase" evidence="1">
    <location>
        <begin position="16"/>
        <end position="162"/>
    </location>
</feature>
<dbReference type="SUPFAM" id="SSF55729">
    <property type="entry name" value="Acyl-CoA N-acyltransferases (Nat)"/>
    <property type="match status" value="1"/>
</dbReference>
<dbReference type="InterPro" id="IPR051531">
    <property type="entry name" value="N-acetyltransferase"/>
</dbReference>
<dbReference type="GO" id="GO:0016747">
    <property type="term" value="F:acyltransferase activity, transferring groups other than amino-acyl groups"/>
    <property type="evidence" value="ECO:0007669"/>
    <property type="project" value="InterPro"/>
</dbReference>
<dbReference type="Gene3D" id="3.40.630.30">
    <property type="match status" value="1"/>
</dbReference>
<dbReference type="EMBL" id="NCSJ02000051">
    <property type="protein sequence ID" value="RFU32594.1"/>
    <property type="molecule type" value="Genomic_DNA"/>
</dbReference>
<organism evidence="2 3">
    <name type="scientific">Scytalidium lignicola</name>
    <name type="common">Hyphomycete</name>
    <dbReference type="NCBI Taxonomy" id="5539"/>
    <lineage>
        <taxon>Eukaryota</taxon>
        <taxon>Fungi</taxon>
        <taxon>Dikarya</taxon>
        <taxon>Ascomycota</taxon>
        <taxon>Pezizomycotina</taxon>
        <taxon>Leotiomycetes</taxon>
        <taxon>Leotiomycetes incertae sedis</taxon>
        <taxon>Scytalidium</taxon>
    </lineage>
</organism>
<keyword evidence="3" id="KW-1185">Reference proteome</keyword>
<protein>
    <recommendedName>
        <fullName evidence="1">N-acetyltransferase domain-containing protein</fullName>
    </recommendedName>
</protein>
<sequence length="209" mass="23701">MTSESAQLQLQVEEKIWLEELGLQHLEDFHELWSSPQTLIWSGQLVKKTLEESKAFLLASIRSSNPDCDQFGLMVSPDPLAKGPNSRPKMVGVIGVHCKSAEGYEFGYTINHRYWRRGYGLKMLLLFAGKEGEYWKLQHRKDVNELVACVDTENFVSLKMIANLDPRREGIIEKAYALGTDKAPDGSAPDEKLRDLIPFYIARPETNSS</sequence>
<feature type="non-terminal residue" evidence="2">
    <location>
        <position position="1"/>
    </location>
</feature>
<accession>A0A3E2HGQ0</accession>
<dbReference type="Proteomes" id="UP000258309">
    <property type="component" value="Unassembled WGS sequence"/>
</dbReference>
<dbReference type="AlphaFoldDB" id="A0A3E2HGQ0"/>
<feature type="non-terminal residue" evidence="2">
    <location>
        <position position="209"/>
    </location>
</feature>
<name>A0A3E2HGQ0_SCYLI</name>
<comment type="caution">
    <text evidence="2">The sequence shown here is derived from an EMBL/GenBank/DDBJ whole genome shotgun (WGS) entry which is preliminary data.</text>
</comment>
<gene>
    <name evidence="2" type="ORF">B7463_g3732</name>
</gene>
<evidence type="ECO:0000259" key="1">
    <source>
        <dbReference type="Pfam" id="PF13302"/>
    </source>
</evidence>
<dbReference type="PANTHER" id="PTHR43792:SF1">
    <property type="entry name" value="N-ACETYLTRANSFERASE DOMAIN-CONTAINING PROTEIN"/>
    <property type="match status" value="1"/>
</dbReference>
<proteinExistence type="predicted"/>
<reference evidence="2 3" key="1">
    <citation type="submission" date="2018-05" db="EMBL/GenBank/DDBJ databases">
        <title>Draft genome sequence of Scytalidium lignicola DSM 105466, a ubiquitous saprotrophic fungus.</title>
        <authorList>
            <person name="Buettner E."/>
            <person name="Gebauer A.M."/>
            <person name="Hofrichter M."/>
            <person name="Liers C."/>
            <person name="Kellner H."/>
        </authorList>
    </citation>
    <scope>NUCLEOTIDE SEQUENCE [LARGE SCALE GENOMIC DNA]</scope>
    <source>
        <strain evidence="2 3">DSM 105466</strain>
    </source>
</reference>
<evidence type="ECO:0000313" key="2">
    <source>
        <dbReference type="EMBL" id="RFU32594.1"/>
    </source>
</evidence>
<evidence type="ECO:0000313" key="3">
    <source>
        <dbReference type="Proteomes" id="UP000258309"/>
    </source>
</evidence>